<keyword evidence="3" id="KW-1185">Reference proteome</keyword>
<protein>
    <submittedName>
        <fullName evidence="2">Uncharacterized protein</fullName>
    </submittedName>
</protein>
<feature type="region of interest" description="Disordered" evidence="1">
    <location>
        <begin position="229"/>
        <end position="261"/>
    </location>
</feature>
<proteinExistence type="predicted"/>
<evidence type="ECO:0000256" key="1">
    <source>
        <dbReference type="SAM" id="MobiDB-lite"/>
    </source>
</evidence>
<sequence>MDLLLDQHCCNHELLPFFSFFFPLVALCCSPSGRRSLSRSNALLLECSELSCTKCVDTQPDCVDTTGFNYSNCFLGQSSSVDTQVDCVDTTACLELFKEVAKKVEEPKIQLEAVRLVEKWREEDQKIQMEQVERELEELVQQVVEDGLPPWTDLDAPNVAQKLTPVEVTVVAALAVLVVVEFDLALLLDPHLTDMHSSLAVESHPQAGAGPSDHPLIYLSPLETLAGSQQVVEGHGGSVGGEEQAREPEEDDRRVGDVSKG</sequence>
<gene>
    <name evidence="2" type="ORF">Taro_001215</name>
</gene>
<dbReference type="EMBL" id="NMUH01000025">
    <property type="protein sequence ID" value="MQL68919.1"/>
    <property type="molecule type" value="Genomic_DNA"/>
</dbReference>
<evidence type="ECO:0000313" key="3">
    <source>
        <dbReference type="Proteomes" id="UP000652761"/>
    </source>
</evidence>
<accession>A0A843TJZ3</accession>
<feature type="compositionally biased region" description="Basic and acidic residues" evidence="1">
    <location>
        <begin position="243"/>
        <end position="261"/>
    </location>
</feature>
<comment type="caution">
    <text evidence="2">The sequence shown here is derived from an EMBL/GenBank/DDBJ whole genome shotgun (WGS) entry which is preliminary data.</text>
</comment>
<name>A0A843TJZ3_COLES</name>
<organism evidence="2 3">
    <name type="scientific">Colocasia esculenta</name>
    <name type="common">Wild taro</name>
    <name type="synonym">Arum esculentum</name>
    <dbReference type="NCBI Taxonomy" id="4460"/>
    <lineage>
        <taxon>Eukaryota</taxon>
        <taxon>Viridiplantae</taxon>
        <taxon>Streptophyta</taxon>
        <taxon>Embryophyta</taxon>
        <taxon>Tracheophyta</taxon>
        <taxon>Spermatophyta</taxon>
        <taxon>Magnoliopsida</taxon>
        <taxon>Liliopsida</taxon>
        <taxon>Araceae</taxon>
        <taxon>Aroideae</taxon>
        <taxon>Colocasieae</taxon>
        <taxon>Colocasia</taxon>
    </lineage>
</organism>
<reference evidence="2" key="1">
    <citation type="submission" date="2017-07" db="EMBL/GenBank/DDBJ databases">
        <title>Taro Niue Genome Assembly and Annotation.</title>
        <authorList>
            <person name="Atibalentja N."/>
            <person name="Keating K."/>
            <person name="Fields C.J."/>
        </authorList>
    </citation>
    <scope>NUCLEOTIDE SEQUENCE</scope>
    <source>
        <strain evidence="2">Niue_2</strain>
        <tissue evidence="2">Leaf</tissue>
    </source>
</reference>
<evidence type="ECO:0000313" key="2">
    <source>
        <dbReference type="EMBL" id="MQL68919.1"/>
    </source>
</evidence>
<dbReference type="Proteomes" id="UP000652761">
    <property type="component" value="Unassembled WGS sequence"/>
</dbReference>
<dbReference type="AlphaFoldDB" id="A0A843TJZ3"/>